<sequence>MLDIEDCLTDILAIPGALDALVIEDTGGTDSKAVAAGRTVADLDPQVSAAALRRTLRATLDGLALTSPDGTVRVEDVIITADTGHHLLRPLETALTGPILLYLRLDLERANLALARHRLRAISGRLVTQSPPGPSTPARSAPAPSRGSAAPAGPSPGSAAPAGSAFVLPKRAGHAGIRLDAVPSAATPPPGAPEAPGPPRVSGDPGDVGMLLRLRDALEKLP</sequence>
<reference evidence="3" key="1">
    <citation type="journal article" date="2019" name="Int. J. Syst. Evol. Microbiol.">
        <title>The Global Catalogue of Microorganisms (GCM) 10K type strain sequencing project: providing services to taxonomists for standard genome sequencing and annotation.</title>
        <authorList>
            <consortium name="The Broad Institute Genomics Platform"/>
            <consortium name="The Broad Institute Genome Sequencing Center for Infectious Disease"/>
            <person name="Wu L."/>
            <person name="Ma J."/>
        </authorList>
    </citation>
    <scope>NUCLEOTIDE SEQUENCE [LARGE SCALE GENOMIC DNA]</scope>
    <source>
        <strain evidence="3">CECT 7649</strain>
    </source>
</reference>
<protein>
    <recommendedName>
        <fullName evidence="4">Roadblock/LC7 domain-containing protein</fullName>
    </recommendedName>
</protein>
<feature type="compositionally biased region" description="Low complexity" evidence="1">
    <location>
        <begin position="136"/>
        <end position="165"/>
    </location>
</feature>
<dbReference type="EMBL" id="JBHTCG010000017">
    <property type="protein sequence ID" value="MFC7385314.1"/>
    <property type="molecule type" value="Genomic_DNA"/>
</dbReference>
<dbReference type="Proteomes" id="UP001596496">
    <property type="component" value="Unassembled WGS sequence"/>
</dbReference>
<evidence type="ECO:0000313" key="3">
    <source>
        <dbReference type="Proteomes" id="UP001596496"/>
    </source>
</evidence>
<feature type="region of interest" description="Disordered" evidence="1">
    <location>
        <begin position="125"/>
        <end position="208"/>
    </location>
</feature>
<name>A0ABW2P7F3_9ACTN</name>
<proteinExistence type="predicted"/>
<dbReference type="RefSeq" id="WP_380829262.1">
    <property type="nucleotide sequence ID" value="NZ_JBHTCG010000017.1"/>
</dbReference>
<evidence type="ECO:0000313" key="2">
    <source>
        <dbReference type="EMBL" id="MFC7385314.1"/>
    </source>
</evidence>
<evidence type="ECO:0000256" key="1">
    <source>
        <dbReference type="SAM" id="MobiDB-lite"/>
    </source>
</evidence>
<evidence type="ECO:0008006" key="4">
    <source>
        <dbReference type="Google" id="ProtNLM"/>
    </source>
</evidence>
<keyword evidence="3" id="KW-1185">Reference proteome</keyword>
<gene>
    <name evidence="2" type="ORF">ACFQSB_24115</name>
</gene>
<feature type="compositionally biased region" description="Pro residues" evidence="1">
    <location>
        <begin position="186"/>
        <end position="199"/>
    </location>
</feature>
<comment type="caution">
    <text evidence="2">The sequence shown here is derived from an EMBL/GenBank/DDBJ whole genome shotgun (WGS) entry which is preliminary data.</text>
</comment>
<accession>A0ABW2P7F3</accession>
<organism evidence="2 3">
    <name type="scientific">Sphaerisporangium rhizosphaerae</name>
    <dbReference type="NCBI Taxonomy" id="2269375"/>
    <lineage>
        <taxon>Bacteria</taxon>
        <taxon>Bacillati</taxon>
        <taxon>Actinomycetota</taxon>
        <taxon>Actinomycetes</taxon>
        <taxon>Streptosporangiales</taxon>
        <taxon>Streptosporangiaceae</taxon>
        <taxon>Sphaerisporangium</taxon>
    </lineage>
</organism>